<feature type="transmembrane region" description="Helical" evidence="6">
    <location>
        <begin position="163"/>
        <end position="180"/>
    </location>
</feature>
<feature type="transmembrane region" description="Helical" evidence="6">
    <location>
        <begin position="140"/>
        <end position="157"/>
    </location>
</feature>
<dbReference type="Proteomes" id="UP000784700">
    <property type="component" value="Unassembled WGS sequence"/>
</dbReference>
<dbReference type="Pfam" id="PF01027">
    <property type="entry name" value="Bax1-I"/>
    <property type="match status" value="1"/>
</dbReference>
<dbReference type="PANTHER" id="PTHR23291">
    <property type="entry name" value="BAX INHIBITOR-RELATED"/>
    <property type="match status" value="1"/>
</dbReference>
<protein>
    <submittedName>
        <fullName evidence="8">BAX inhibitor (BI)-1/YccA family protein</fullName>
    </submittedName>
</protein>
<proteinExistence type="inferred from homology"/>
<dbReference type="PANTHER" id="PTHR23291:SF50">
    <property type="entry name" value="PROTEIN LIFEGUARD 4"/>
    <property type="match status" value="1"/>
</dbReference>
<feature type="transmembrane region" description="Helical" evidence="6">
    <location>
        <begin position="107"/>
        <end position="128"/>
    </location>
</feature>
<feature type="transmembrane region" description="Helical" evidence="6">
    <location>
        <begin position="201"/>
        <end position="224"/>
    </location>
</feature>
<evidence type="ECO:0000313" key="10">
    <source>
        <dbReference type="Proteomes" id="UP000784700"/>
    </source>
</evidence>
<dbReference type="EMBL" id="QUAV01000002">
    <property type="protein sequence ID" value="TPR25452.1"/>
    <property type="molecule type" value="Genomic_DNA"/>
</dbReference>
<keyword evidence="9" id="KW-1185">Reference proteome</keyword>
<comment type="similarity">
    <text evidence="2 6">Belongs to the BI1 family.</text>
</comment>
<evidence type="ECO:0000256" key="1">
    <source>
        <dbReference type="ARBA" id="ARBA00004141"/>
    </source>
</evidence>
<keyword evidence="4 6" id="KW-1133">Transmembrane helix</keyword>
<evidence type="ECO:0000313" key="8">
    <source>
        <dbReference type="EMBL" id="TPR42918.1"/>
    </source>
</evidence>
<feature type="transmembrane region" description="Helical" evidence="6">
    <location>
        <begin position="80"/>
        <end position="101"/>
    </location>
</feature>
<dbReference type="GeneID" id="58107897"/>
<comment type="subcellular location">
    <subcellularLocation>
        <location evidence="1">Membrane</location>
        <topology evidence="1">Multi-pass membrane protein</topology>
    </subcellularLocation>
</comment>
<dbReference type="GO" id="GO:0005886">
    <property type="term" value="C:plasma membrane"/>
    <property type="evidence" value="ECO:0007669"/>
    <property type="project" value="TreeGrafter"/>
</dbReference>
<dbReference type="Proteomes" id="UP000777560">
    <property type="component" value="Unassembled WGS sequence"/>
</dbReference>
<dbReference type="InterPro" id="IPR006214">
    <property type="entry name" value="Bax_inhibitor_1-related"/>
</dbReference>
<evidence type="ECO:0000256" key="4">
    <source>
        <dbReference type="ARBA" id="ARBA00022989"/>
    </source>
</evidence>
<evidence type="ECO:0000256" key="6">
    <source>
        <dbReference type="RuleBase" id="RU004379"/>
    </source>
</evidence>
<accession>A0A2S2JLC7</accession>
<evidence type="ECO:0000256" key="2">
    <source>
        <dbReference type="ARBA" id="ARBA00010350"/>
    </source>
</evidence>
<feature type="transmembrane region" description="Helical" evidence="6">
    <location>
        <begin position="21"/>
        <end position="43"/>
    </location>
</feature>
<evidence type="ECO:0000313" key="9">
    <source>
        <dbReference type="Proteomes" id="UP000777560"/>
    </source>
</evidence>
<organism evidence="8 10">
    <name type="scientific">Apilactobacillus micheneri</name>
    <dbReference type="NCBI Taxonomy" id="1899430"/>
    <lineage>
        <taxon>Bacteria</taxon>
        <taxon>Bacillati</taxon>
        <taxon>Bacillota</taxon>
        <taxon>Bacilli</taxon>
        <taxon>Lactobacillales</taxon>
        <taxon>Lactobacillaceae</taxon>
        <taxon>Apilactobacillus</taxon>
    </lineage>
</organism>
<comment type="caution">
    <text evidence="8">The sequence shown here is derived from an EMBL/GenBank/DDBJ whole genome shotgun (WGS) entry which is preliminary data.</text>
</comment>
<dbReference type="EMBL" id="QUBG01000009">
    <property type="protein sequence ID" value="TPR42918.1"/>
    <property type="molecule type" value="Genomic_DNA"/>
</dbReference>
<keyword evidence="3 6" id="KW-0812">Transmembrane</keyword>
<evidence type="ECO:0000256" key="5">
    <source>
        <dbReference type="ARBA" id="ARBA00023136"/>
    </source>
</evidence>
<reference evidence="8 9" key="1">
    <citation type="submission" date="2018-08" db="EMBL/GenBank/DDBJ databases">
        <title>Comparative genomics of wild bee and flower associated Lactobacillus reveals potential adaptation to the bee host.</title>
        <authorList>
            <person name="Vuong H.Q."/>
            <person name="Mcfrederick Q.S."/>
        </authorList>
    </citation>
    <scope>NUCLEOTIDE SEQUENCE</scope>
    <source>
        <strain evidence="7 9">HV_13</strain>
        <strain evidence="8">HV_63</strain>
    </source>
</reference>
<dbReference type="OrthoDB" id="9793828at2"/>
<keyword evidence="5 6" id="KW-0472">Membrane</keyword>
<name>A0A2S2JLC7_9LACO</name>
<gene>
    <name evidence="7" type="ORF">DY114_02305</name>
    <name evidence="8" type="ORF">DY130_06815</name>
</gene>
<dbReference type="CDD" id="cd10432">
    <property type="entry name" value="BI-1-like_bacterial"/>
    <property type="match status" value="1"/>
</dbReference>
<feature type="transmembrane region" description="Helical" evidence="6">
    <location>
        <begin position="49"/>
        <end position="68"/>
    </location>
</feature>
<sequence length="230" mass="25076">MNDYDQTGRRMVNNSFGMNKFLTKTYGWMALSVFISGIVSYLMGSVYHASLGLIPSIVGIVIWFGLAMATSSVAMKNSSLGFILFMAFSVLTGGLYSYIFISYSTTVIAQAFLTATVDFVVMALIGITTKKNLDKIGTQALGALIALIIVSIINAFLRIPAFGFVISIIAVIIFTILIAYDSQKVKDAYNEYGSDIPENGLAIYGAMTLYLDFINLFLQLLSIFGGNDRD</sequence>
<evidence type="ECO:0000256" key="3">
    <source>
        <dbReference type="ARBA" id="ARBA00022692"/>
    </source>
</evidence>
<dbReference type="RefSeq" id="WP_105964491.1">
    <property type="nucleotide sequence ID" value="NZ_BAABXB010000208.1"/>
</dbReference>
<evidence type="ECO:0000313" key="7">
    <source>
        <dbReference type="EMBL" id="TPR25452.1"/>
    </source>
</evidence>
<dbReference type="AlphaFoldDB" id="A0A2S2JLC7"/>